<dbReference type="GO" id="GO:0016787">
    <property type="term" value="F:hydrolase activity"/>
    <property type="evidence" value="ECO:0007669"/>
    <property type="project" value="UniProtKB-KW"/>
</dbReference>
<dbReference type="InterPro" id="IPR026555">
    <property type="entry name" value="NSL3/Tex30"/>
</dbReference>
<comment type="caution">
    <text evidence="2">The sequence shown here is derived from an EMBL/GenBank/DDBJ whole genome shotgun (WGS) entry which is preliminary data.</text>
</comment>
<dbReference type="RefSeq" id="WP_377339150.1">
    <property type="nucleotide sequence ID" value="NZ_JBHLUE010000011.1"/>
</dbReference>
<accession>A0ABV6NXH2</accession>
<feature type="domain" description="KANL3/Tex30 alpha/beta hydrolase-like" evidence="1">
    <location>
        <begin position="28"/>
        <end position="163"/>
    </location>
</feature>
<dbReference type="Pfam" id="PF20408">
    <property type="entry name" value="Abhydrolase_11"/>
    <property type="match status" value="1"/>
</dbReference>
<dbReference type="PANTHER" id="PTHR13136:SF11">
    <property type="entry name" value="TESTIS-EXPRESSED PROTEIN 30"/>
    <property type="match status" value="1"/>
</dbReference>
<dbReference type="EMBL" id="JBHLUE010000011">
    <property type="protein sequence ID" value="MFC0565386.1"/>
    <property type="molecule type" value="Genomic_DNA"/>
</dbReference>
<evidence type="ECO:0000313" key="2">
    <source>
        <dbReference type="EMBL" id="MFC0565386.1"/>
    </source>
</evidence>
<dbReference type="SUPFAM" id="SSF53474">
    <property type="entry name" value="alpha/beta-Hydrolases"/>
    <property type="match status" value="1"/>
</dbReference>
<gene>
    <name evidence="2" type="ORF">ACFFHU_14735</name>
</gene>
<name>A0ABV6NXH2_9ACTN</name>
<dbReference type="PANTHER" id="PTHR13136">
    <property type="entry name" value="TESTIS DEVELOPMENT PROTEIN PRTD"/>
    <property type="match status" value="1"/>
</dbReference>
<sequence>MRHTEPFPTPVGPAAVDHDVPVGPPVSLLVLGHGAGGTVEAPDLTAVAAAAIRAGVLVARVTQPYRVAGRRAPAPAGQLDAAWTAVVRALTERVGAGVPLVVGGRSSGARVACRTARAVGAAGVLALAFPSHPPGRPDRSREDELDSGLSTLVINGDRDPFGVPAPRPGVVVRIRAGERHDLRADPAATAELALGWLREHGWAR</sequence>
<organism evidence="2 3">
    <name type="scientific">Plantactinospora siamensis</name>
    <dbReference type="NCBI Taxonomy" id="555372"/>
    <lineage>
        <taxon>Bacteria</taxon>
        <taxon>Bacillati</taxon>
        <taxon>Actinomycetota</taxon>
        <taxon>Actinomycetes</taxon>
        <taxon>Micromonosporales</taxon>
        <taxon>Micromonosporaceae</taxon>
        <taxon>Plantactinospora</taxon>
    </lineage>
</organism>
<dbReference type="Gene3D" id="3.40.50.1820">
    <property type="entry name" value="alpha/beta hydrolase"/>
    <property type="match status" value="1"/>
</dbReference>
<keyword evidence="2" id="KW-0378">Hydrolase</keyword>
<dbReference type="InterPro" id="IPR046879">
    <property type="entry name" value="KANL3/Tex30_Abhydrolase"/>
</dbReference>
<dbReference type="InterPro" id="IPR029058">
    <property type="entry name" value="AB_hydrolase_fold"/>
</dbReference>
<protein>
    <submittedName>
        <fullName evidence="2">Alpha/beta family hydrolase</fullName>
    </submittedName>
</protein>
<evidence type="ECO:0000313" key="3">
    <source>
        <dbReference type="Proteomes" id="UP001589894"/>
    </source>
</evidence>
<dbReference type="Proteomes" id="UP001589894">
    <property type="component" value="Unassembled WGS sequence"/>
</dbReference>
<reference evidence="2 3" key="1">
    <citation type="submission" date="2024-09" db="EMBL/GenBank/DDBJ databases">
        <authorList>
            <person name="Sun Q."/>
            <person name="Mori K."/>
        </authorList>
    </citation>
    <scope>NUCLEOTIDE SEQUENCE [LARGE SCALE GENOMIC DNA]</scope>
    <source>
        <strain evidence="2 3">TBRC 2205</strain>
    </source>
</reference>
<keyword evidence="3" id="KW-1185">Reference proteome</keyword>
<proteinExistence type="predicted"/>
<evidence type="ECO:0000259" key="1">
    <source>
        <dbReference type="Pfam" id="PF20408"/>
    </source>
</evidence>